<keyword evidence="1" id="KW-0677">Repeat</keyword>
<evidence type="ECO:0000259" key="2">
    <source>
        <dbReference type="Pfam" id="PF23598"/>
    </source>
</evidence>
<dbReference type="EnsemblPlants" id="Ma10_t09130.1">
    <property type="protein sequence ID" value="Ma10_p09130.1"/>
    <property type="gene ID" value="Ma10_g09130"/>
</dbReference>
<evidence type="ECO:0000313" key="3">
    <source>
        <dbReference type="EMBL" id="CAG1852988.1"/>
    </source>
</evidence>
<dbReference type="Gramene" id="Ma10_t09130.1">
    <property type="protein sequence ID" value="Ma10_p09130.1"/>
    <property type="gene ID" value="Ma10_g09130"/>
</dbReference>
<dbReference type="SUPFAM" id="SSF52047">
    <property type="entry name" value="RNI-like"/>
    <property type="match status" value="1"/>
</dbReference>
<evidence type="ECO:0000313" key="4">
    <source>
        <dbReference type="EnsemblPlants" id="Ma10_p09130.1"/>
    </source>
</evidence>
<feature type="domain" description="Disease resistance R13L4/SHOC-2-like LRR" evidence="2">
    <location>
        <begin position="256"/>
        <end position="354"/>
    </location>
</feature>
<dbReference type="PANTHER" id="PTHR47186:SF38">
    <property type="entry name" value="NB-ARC DOMAIN-CONTAINING PROTEIN"/>
    <property type="match status" value="1"/>
</dbReference>
<name>A0A804KU96_MUSAM</name>
<evidence type="ECO:0000313" key="5">
    <source>
        <dbReference type="Proteomes" id="UP000012960"/>
    </source>
</evidence>
<dbReference type="PANTHER" id="PTHR47186">
    <property type="entry name" value="LEUCINE-RICH REPEAT-CONTAINING PROTEIN 57"/>
    <property type="match status" value="1"/>
</dbReference>
<accession>A0A804KU96</accession>
<protein>
    <submittedName>
        <fullName evidence="3">(wild Malaysian banana) hypothetical protein</fullName>
    </submittedName>
</protein>
<sequence length="570" mass="64952">MAVSSDLKFVLLEILPTPELMAQGRELRIQNHLEMVHDCICALNAVILDAQMRALKEPEMEEWVNDVGIAVADVEDLLHSILGWQPRGAAASDLLPCSFPNVDGVASRHVILLEMEEKARRLNYLDYISGHADLLHVLAAEGIPRKEKTKPTTSTKLMKSASERLNFGTMIPQFVIPPLRNFFLKETTKSTIKMISNALERCYFRMRVGRDSTIPQQCLHLHLLVDSRTSAFPTSLSAKVNNKLRTLSLHREEEMVLKQQPCQITDIPATMFASLIHLRILHLAATRIQQLPHTVGKLLNLRYLNLSKSEIQVLPVSLCNLRNLRVLNLAWCEKLWRLPRRIHNLRSLQIMKLAFCARLQRLPKSITGLANLQELDLEGCHDLIELPENFRNLRKLTYLNIIKCRSLTRMPDELEQMHNLQMLFGYPISTISSIKDVISELQSLRGLEKLDLCNLQIVSKLKDASTPPMLLQDVVPKLKHLALHWKWYNMNDVEIASDVISLQRCERLPLLGEHVNLKIVEISGMDLITVATFHTHMGVVPEGEKVEHLVEQRDAMALSIRGLAETHQPY</sequence>
<dbReference type="InterPro" id="IPR032675">
    <property type="entry name" value="LRR_dom_sf"/>
</dbReference>
<gene>
    <name evidence="3" type="ORF">GSMUA_312140.1</name>
</gene>
<organism evidence="4 5">
    <name type="scientific">Musa acuminata subsp. malaccensis</name>
    <name type="common">Wild banana</name>
    <name type="synonym">Musa malaccensis</name>
    <dbReference type="NCBI Taxonomy" id="214687"/>
    <lineage>
        <taxon>Eukaryota</taxon>
        <taxon>Viridiplantae</taxon>
        <taxon>Streptophyta</taxon>
        <taxon>Embryophyta</taxon>
        <taxon>Tracheophyta</taxon>
        <taxon>Spermatophyta</taxon>
        <taxon>Magnoliopsida</taxon>
        <taxon>Liliopsida</taxon>
        <taxon>Zingiberales</taxon>
        <taxon>Musaceae</taxon>
        <taxon>Musa</taxon>
    </lineage>
</organism>
<dbReference type="InterPro" id="IPR055414">
    <property type="entry name" value="LRR_R13L4/SHOC2-like"/>
</dbReference>
<reference evidence="4" key="2">
    <citation type="submission" date="2021-05" db="UniProtKB">
        <authorList>
            <consortium name="EnsemblPlants"/>
        </authorList>
    </citation>
    <scope>IDENTIFICATION</scope>
    <source>
        <strain evidence="4">subsp. malaccensis</strain>
    </source>
</reference>
<reference evidence="3" key="1">
    <citation type="submission" date="2021-03" db="EMBL/GenBank/DDBJ databases">
        <authorList>
            <consortium name="Genoscope - CEA"/>
            <person name="William W."/>
        </authorList>
    </citation>
    <scope>NUCLEOTIDE SEQUENCE</scope>
    <source>
        <strain evidence="3">Doubled-haploid Pahang</strain>
    </source>
</reference>
<dbReference type="Proteomes" id="UP000012960">
    <property type="component" value="Unplaced"/>
</dbReference>
<proteinExistence type="predicted"/>
<feature type="domain" description="Disease resistance R13L4/SHOC-2-like LRR" evidence="2">
    <location>
        <begin position="358"/>
        <end position="490"/>
    </location>
</feature>
<dbReference type="InParanoid" id="A0A804KU96"/>
<evidence type="ECO:0000256" key="1">
    <source>
        <dbReference type="ARBA" id="ARBA00022737"/>
    </source>
</evidence>
<dbReference type="AlphaFoldDB" id="A0A804KU96"/>
<dbReference type="Pfam" id="PF23598">
    <property type="entry name" value="LRR_14"/>
    <property type="match status" value="2"/>
</dbReference>
<dbReference type="Gene3D" id="3.80.10.10">
    <property type="entry name" value="Ribonuclease Inhibitor"/>
    <property type="match status" value="1"/>
</dbReference>
<dbReference type="EMBL" id="HG996476">
    <property type="protein sequence ID" value="CAG1852988.1"/>
    <property type="molecule type" value="Genomic_DNA"/>
</dbReference>
<keyword evidence="5" id="KW-1185">Reference proteome</keyword>
<dbReference type="OrthoDB" id="694961at2759"/>